<evidence type="ECO:0000313" key="6">
    <source>
        <dbReference type="Proteomes" id="UP001205843"/>
    </source>
</evidence>
<dbReference type="AlphaFoldDB" id="A0AAE3G9M2"/>
<dbReference type="Gene3D" id="3.10.580.10">
    <property type="entry name" value="CBS-domain"/>
    <property type="match status" value="1"/>
</dbReference>
<dbReference type="InterPro" id="IPR051462">
    <property type="entry name" value="CBS_domain-containing"/>
</dbReference>
<dbReference type="PROSITE" id="PS50972">
    <property type="entry name" value="PTERIN_BINDING"/>
    <property type="match status" value="1"/>
</dbReference>
<name>A0AAE3G9M2_9GAMM</name>
<dbReference type="RefSeq" id="WP_253485006.1">
    <property type="nucleotide sequence ID" value="NZ_JALJXV010000013.1"/>
</dbReference>
<feature type="domain" description="Pterin-binding" evidence="3">
    <location>
        <begin position="1"/>
        <end position="149"/>
    </location>
</feature>
<keyword evidence="6" id="KW-1185">Reference proteome</keyword>
<dbReference type="InterPro" id="IPR000489">
    <property type="entry name" value="Pterin-binding_dom"/>
</dbReference>
<dbReference type="InterPro" id="IPR046342">
    <property type="entry name" value="CBS_dom_sf"/>
</dbReference>
<dbReference type="InterPro" id="IPR000644">
    <property type="entry name" value="CBS_dom"/>
</dbReference>
<gene>
    <name evidence="5" type="ORF">J2T57_004227</name>
</gene>
<dbReference type="PANTHER" id="PTHR48108:SF26">
    <property type="entry name" value="CBS DOMAIN-CONTAINING PROTEIN DDB_G0289609"/>
    <property type="match status" value="1"/>
</dbReference>
<dbReference type="PANTHER" id="PTHR48108">
    <property type="entry name" value="CBS DOMAIN-CONTAINING PROTEIN CBSX2, CHLOROPLASTIC"/>
    <property type="match status" value="1"/>
</dbReference>
<sequence length="149" mass="16184">MSIGEHCTRDVVIVVGEESLRTAAQLMRQHHVGALVVIDERDGERFPVGVVTDRDLVVEVIAAEVDADTVAVRDLVTGPPTLAYDTDSLADVLQVMRQRAVRRLPVVNDAGMLVGIITVDDAIGIAAEMLADLSAVVDRQRIREAHQRP</sequence>
<dbReference type="GO" id="GO:0042558">
    <property type="term" value="P:pteridine-containing compound metabolic process"/>
    <property type="evidence" value="ECO:0007669"/>
    <property type="project" value="InterPro"/>
</dbReference>
<dbReference type="SMART" id="SM00116">
    <property type="entry name" value="CBS"/>
    <property type="match status" value="2"/>
</dbReference>
<evidence type="ECO:0000259" key="3">
    <source>
        <dbReference type="PROSITE" id="PS50972"/>
    </source>
</evidence>
<evidence type="ECO:0000259" key="4">
    <source>
        <dbReference type="PROSITE" id="PS51371"/>
    </source>
</evidence>
<dbReference type="Proteomes" id="UP001205843">
    <property type="component" value="Unassembled WGS sequence"/>
</dbReference>
<keyword evidence="1" id="KW-0677">Repeat</keyword>
<comment type="caution">
    <text evidence="5">The sequence shown here is derived from an EMBL/GenBank/DDBJ whole genome shotgun (WGS) entry which is preliminary data.</text>
</comment>
<keyword evidence="2" id="KW-0129">CBS domain</keyword>
<protein>
    <submittedName>
        <fullName evidence="5">CBS domain-containing protein</fullName>
    </submittedName>
</protein>
<proteinExistence type="predicted"/>
<feature type="domain" description="CBS" evidence="4">
    <location>
        <begin position="75"/>
        <end position="133"/>
    </location>
</feature>
<evidence type="ECO:0000256" key="1">
    <source>
        <dbReference type="ARBA" id="ARBA00022737"/>
    </source>
</evidence>
<dbReference type="EMBL" id="JALJXV010000013">
    <property type="protein sequence ID" value="MCP1677053.1"/>
    <property type="molecule type" value="Genomic_DNA"/>
</dbReference>
<evidence type="ECO:0000256" key="2">
    <source>
        <dbReference type="PROSITE-ProRule" id="PRU00703"/>
    </source>
</evidence>
<dbReference type="Pfam" id="PF00571">
    <property type="entry name" value="CBS"/>
    <property type="match status" value="2"/>
</dbReference>
<dbReference type="SUPFAM" id="SSF54631">
    <property type="entry name" value="CBS-domain pair"/>
    <property type="match status" value="1"/>
</dbReference>
<evidence type="ECO:0000313" key="5">
    <source>
        <dbReference type="EMBL" id="MCP1677053.1"/>
    </source>
</evidence>
<accession>A0AAE3G9M2</accession>
<organism evidence="5 6">
    <name type="scientific">Natronocella acetinitrilica</name>
    <dbReference type="NCBI Taxonomy" id="414046"/>
    <lineage>
        <taxon>Bacteria</taxon>
        <taxon>Pseudomonadati</taxon>
        <taxon>Pseudomonadota</taxon>
        <taxon>Gammaproteobacteria</taxon>
        <taxon>Chromatiales</taxon>
        <taxon>Ectothiorhodospiraceae</taxon>
        <taxon>Natronocella</taxon>
    </lineage>
</organism>
<dbReference type="PROSITE" id="PS51371">
    <property type="entry name" value="CBS"/>
    <property type="match status" value="2"/>
</dbReference>
<dbReference type="CDD" id="cd17775">
    <property type="entry name" value="CBS_pair_bact_arch"/>
    <property type="match status" value="1"/>
</dbReference>
<feature type="domain" description="CBS" evidence="4">
    <location>
        <begin position="7"/>
        <end position="69"/>
    </location>
</feature>
<reference evidence="5" key="1">
    <citation type="submission" date="2022-03" db="EMBL/GenBank/DDBJ databases">
        <title>Genomic Encyclopedia of Type Strains, Phase III (KMG-III): the genomes of soil and plant-associated and newly described type strains.</title>
        <authorList>
            <person name="Whitman W."/>
        </authorList>
    </citation>
    <scope>NUCLEOTIDE SEQUENCE</scope>
    <source>
        <strain evidence="5">ANL 6-2</strain>
    </source>
</reference>